<evidence type="ECO:0000256" key="1">
    <source>
        <dbReference type="ARBA" id="ARBA00022801"/>
    </source>
</evidence>
<dbReference type="Pfam" id="PF00657">
    <property type="entry name" value="Lipase_GDSL"/>
    <property type="match status" value="1"/>
</dbReference>
<feature type="chain" id="PRO_5031546513" evidence="2">
    <location>
        <begin position="28"/>
        <end position="607"/>
    </location>
</feature>
<dbReference type="InterPro" id="IPR005546">
    <property type="entry name" value="Autotransporte_beta"/>
</dbReference>
<dbReference type="OrthoDB" id="5292073at2"/>
<gene>
    <name evidence="4" type="ORF">FHS65_001972</name>
</gene>
<dbReference type="AlphaFoldDB" id="A0A7W9A4T5"/>
<dbReference type="PANTHER" id="PTHR45648">
    <property type="entry name" value="GDSL LIPASE/ACYLHYDROLASE FAMILY PROTEIN (AFU_ORTHOLOGUE AFUA_4G14700)"/>
    <property type="match status" value="1"/>
</dbReference>
<dbReference type="InterPro" id="IPR036709">
    <property type="entry name" value="Autotransporte_beta_dom_sf"/>
</dbReference>
<protein>
    <submittedName>
        <fullName evidence="4">Outer membrane lipase/esterase</fullName>
    </submittedName>
</protein>
<dbReference type="Proteomes" id="UP000548978">
    <property type="component" value="Unassembled WGS sequence"/>
</dbReference>
<keyword evidence="1" id="KW-0378">Hydrolase</keyword>
<evidence type="ECO:0000313" key="5">
    <source>
        <dbReference type="Proteomes" id="UP000548978"/>
    </source>
</evidence>
<dbReference type="Gene3D" id="3.40.50.1110">
    <property type="entry name" value="SGNH hydrolase"/>
    <property type="match status" value="1"/>
</dbReference>
<feature type="domain" description="Autotransporter" evidence="3">
    <location>
        <begin position="328"/>
        <end position="606"/>
    </location>
</feature>
<proteinExistence type="predicted"/>
<dbReference type="RefSeq" id="WP_123288358.1">
    <property type="nucleotide sequence ID" value="NZ_JACIJB010000008.1"/>
</dbReference>
<keyword evidence="2" id="KW-0732">Signal</keyword>
<dbReference type="InterPro" id="IPR036514">
    <property type="entry name" value="SGNH_hydro_sf"/>
</dbReference>
<comment type="caution">
    <text evidence="4">The sequence shown here is derived from an EMBL/GenBank/DDBJ whole genome shotgun (WGS) entry which is preliminary data.</text>
</comment>
<keyword evidence="5" id="KW-1185">Reference proteome</keyword>
<reference evidence="4 5" key="1">
    <citation type="submission" date="2020-08" db="EMBL/GenBank/DDBJ databases">
        <title>Genomic Encyclopedia of Type Strains, Phase IV (KMG-IV): sequencing the most valuable type-strain genomes for metagenomic binning, comparative biology and taxonomic classification.</title>
        <authorList>
            <person name="Goeker M."/>
        </authorList>
    </citation>
    <scope>NUCLEOTIDE SEQUENCE [LARGE SCALE GENOMIC DNA]</scope>
    <source>
        <strain evidence="4 5">DSM 24448</strain>
    </source>
</reference>
<organism evidence="4 5">
    <name type="scientific">Brevundimonas halotolerans</name>
    <dbReference type="NCBI Taxonomy" id="69670"/>
    <lineage>
        <taxon>Bacteria</taxon>
        <taxon>Pseudomonadati</taxon>
        <taxon>Pseudomonadota</taxon>
        <taxon>Alphaproteobacteria</taxon>
        <taxon>Caulobacterales</taxon>
        <taxon>Caulobacteraceae</taxon>
        <taxon>Brevundimonas</taxon>
    </lineage>
</organism>
<dbReference type="InterPro" id="IPR001087">
    <property type="entry name" value="GDSL"/>
</dbReference>
<dbReference type="Pfam" id="PF03797">
    <property type="entry name" value="Autotransporter"/>
    <property type="match status" value="1"/>
</dbReference>
<dbReference type="GO" id="GO:0016788">
    <property type="term" value="F:hydrolase activity, acting on ester bonds"/>
    <property type="evidence" value="ECO:0007669"/>
    <property type="project" value="InterPro"/>
</dbReference>
<dbReference type="SUPFAM" id="SSF103515">
    <property type="entry name" value="Autotransporter"/>
    <property type="match status" value="1"/>
</dbReference>
<dbReference type="PROSITE" id="PS51208">
    <property type="entry name" value="AUTOTRANSPORTER"/>
    <property type="match status" value="1"/>
</dbReference>
<dbReference type="SUPFAM" id="SSF52266">
    <property type="entry name" value="SGNH hydrolase"/>
    <property type="match status" value="1"/>
</dbReference>
<sequence>MSRFMRTAAAAALTLAAGAALAGAANAQSYDRLVVFGDSLSDNGNLFLLSGGTQPPAPFYFQGRFSTGPVFVELLGFSLGRFAAGDSNAGSINYAFGGARTDLSGFPPGMRTQLNAYLGGGGTFDSNDLVSILGGANNIFQGLPAAGASINPAGAIQPVSLSAAADINLLVDSVAAAGAGTILVSNLPKLSLTPQFGGTTAAPLADYAVTTFNGALLTGLNTVAANRPGTNIILMDLFKIGDTIAGNPTAFGVTNVTQPCFNQVALTLCSNPDDYFYLDGVHPTAAGHRAIASLANDYLYYGDRGAATTHQGELSMRQREDSLDLGSEALSGWAAWEPGRTTVDVSLTGDTTDVDSRGLAPAAKVEGQGIRLAVDHSISDGWRMGLAGSYRQAETVAGPTRFDSENFSFDAFVGWRSGPLFANVTAGAARDTYDDILRSTGVGPVVHTGETEGYSRGVRVQGGTWFDMGGIALSPRVAVTWASTDVSGYIEQGVAAQYAYEDRTVEGITGEVTLRAESAIEGVTFYVEGGWRESLDDSSDPVGTGIAGSPSQVLYRTIEDPMGGQLLAQMGLEVDWGPAQVGLGLKGRYGEHADSFVGGITLRMPLN</sequence>
<accession>A0A7W9A4T5</accession>
<dbReference type="Gene3D" id="2.40.128.130">
    <property type="entry name" value="Autotransporter beta-domain"/>
    <property type="match status" value="1"/>
</dbReference>
<evidence type="ECO:0000313" key="4">
    <source>
        <dbReference type="EMBL" id="MBB5661213.1"/>
    </source>
</evidence>
<evidence type="ECO:0000256" key="2">
    <source>
        <dbReference type="SAM" id="SignalP"/>
    </source>
</evidence>
<dbReference type="SMART" id="SM00869">
    <property type="entry name" value="Autotransporter"/>
    <property type="match status" value="1"/>
</dbReference>
<name>A0A7W9A4T5_9CAUL</name>
<evidence type="ECO:0000259" key="3">
    <source>
        <dbReference type="PROSITE" id="PS51208"/>
    </source>
</evidence>
<feature type="signal peptide" evidence="2">
    <location>
        <begin position="1"/>
        <end position="27"/>
    </location>
</feature>
<dbReference type="PANTHER" id="PTHR45648:SF22">
    <property type="entry name" value="GDSL LIPASE_ACYLHYDROLASE FAMILY PROTEIN (AFU_ORTHOLOGUE AFUA_4G14700)"/>
    <property type="match status" value="1"/>
</dbReference>
<dbReference type="CDD" id="cd01846">
    <property type="entry name" value="fatty_acyltransferase_like"/>
    <property type="match status" value="1"/>
</dbReference>
<dbReference type="EMBL" id="JACIJB010000008">
    <property type="protein sequence ID" value="MBB5661213.1"/>
    <property type="molecule type" value="Genomic_DNA"/>
</dbReference>
<dbReference type="InterPro" id="IPR051058">
    <property type="entry name" value="GDSL_Est/Lipase"/>
</dbReference>